<dbReference type="PANTHER" id="PTHR43821">
    <property type="entry name" value="NAD(P)H NITROREDUCTASE YDJA-RELATED"/>
    <property type="match status" value="1"/>
</dbReference>
<dbReference type="PANTHER" id="PTHR43821:SF1">
    <property type="entry name" value="NAD(P)H NITROREDUCTASE YDJA-RELATED"/>
    <property type="match status" value="1"/>
</dbReference>
<dbReference type="InterPro" id="IPR000415">
    <property type="entry name" value="Nitroreductase-like"/>
</dbReference>
<feature type="domain" description="Nitroreductase" evidence="10">
    <location>
        <begin position="13"/>
        <end position="158"/>
    </location>
</feature>
<evidence type="ECO:0000256" key="3">
    <source>
        <dbReference type="ARBA" id="ARBA00022630"/>
    </source>
</evidence>
<keyword evidence="6 8" id="KW-0560">Oxidoreductase</keyword>
<gene>
    <name evidence="11" type="ORF">Q3C12_20635</name>
</gene>
<comment type="caution">
    <text evidence="11">The sequence shown here is derived from an EMBL/GenBank/DDBJ whole genome shotgun (WGS) entry which is preliminary data.</text>
</comment>
<feature type="region of interest" description="Disordered" evidence="9">
    <location>
        <begin position="179"/>
        <end position="198"/>
    </location>
</feature>
<name>A0ABT8VEK9_9BACL</name>
<keyword evidence="12" id="KW-1185">Reference proteome</keyword>
<evidence type="ECO:0000256" key="1">
    <source>
        <dbReference type="ARBA" id="ARBA00001917"/>
    </source>
</evidence>
<organism evidence="11 12">
    <name type="scientific">Paenibacillus ehimensis</name>
    <dbReference type="NCBI Taxonomy" id="79264"/>
    <lineage>
        <taxon>Bacteria</taxon>
        <taxon>Bacillati</taxon>
        <taxon>Bacillota</taxon>
        <taxon>Bacilli</taxon>
        <taxon>Bacillales</taxon>
        <taxon>Paenibacillaceae</taxon>
        <taxon>Paenibacillus</taxon>
    </lineage>
</organism>
<evidence type="ECO:0000256" key="5">
    <source>
        <dbReference type="ARBA" id="ARBA00022857"/>
    </source>
</evidence>
<keyword evidence="3 8" id="KW-0285">Flavoprotein</keyword>
<keyword evidence="4 8" id="KW-0288">FMN</keyword>
<evidence type="ECO:0000256" key="7">
    <source>
        <dbReference type="ARBA" id="ARBA00023027"/>
    </source>
</evidence>
<sequence>MEAAQFQTARTIIERRSIKQFKPDPVSEELLYELLNVSVWAPNHGLREPWRFILFVDEGKRTLGEAIAGHAVKSRSPETYMNIPAHLLVVVQEDPRQREREEDYAAACALIQNFQLAAWERGLGVIWKTEPFTFVPGFLKSVGVKPGEKLVGLLHIGYPEAVPEARPRTRAEEKLTVVRSSNATEDLHTDGSIPAGLR</sequence>
<reference evidence="11" key="1">
    <citation type="submission" date="2023-07" db="EMBL/GenBank/DDBJ databases">
        <authorList>
            <person name="Aktuganov G."/>
            <person name="Boyko T."/>
            <person name="Delegan Y."/>
            <person name="Galimzianova N."/>
            <person name="Gilvanova E."/>
            <person name="Korobov V."/>
            <person name="Kuzmina L."/>
            <person name="Melentiev A."/>
            <person name="Milman P."/>
            <person name="Ryabova A."/>
            <person name="Stupak E."/>
            <person name="Yasakov T."/>
            <person name="Zharikova N."/>
            <person name="Zhurenko E."/>
        </authorList>
    </citation>
    <scope>NUCLEOTIDE SEQUENCE</scope>
    <source>
        <strain evidence="11">IB-739</strain>
    </source>
</reference>
<dbReference type="CDD" id="cd02135">
    <property type="entry name" value="YdjA-like"/>
    <property type="match status" value="1"/>
</dbReference>
<dbReference type="Pfam" id="PF00881">
    <property type="entry name" value="Nitroreductase"/>
    <property type="match status" value="1"/>
</dbReference>
<dbReference type="Proteomes" id="UP001168883">
    <property type="component" value="Unassembled WGS sequence"/>
</dbReference>
<dbReference type="Gene3D" id="3.40.109.10">
    <property type="entry name" value="NADH Oxidase"/>
    <property type="match status" value="1"/>
</dbReference>
<evidence type="ECO:0000313" key="11">
    <source>
        <dbReference type="EMBL" id="MDO3679421.1"/>
    </source>
</evidence>
<dbReference type="InterPro" id="IPR052530">
    <property type="entry name" value="NAD(P)H_nitroreductase"/>
</dbReference>
<dbReference type="PIRSF" id="PIRSF000232">
    <property type="entry name" value="YdjA"/>
    <property type="match status" value="1"/>
</dbReference>
<dbReference type="SUPFAM" id="SSF55469">
    <property type="entry name" value="FMN-dependent nitroreductase-like"/>
    <property type="match status" value="1"/>
</dbReference>
<evidence type="ECO:0000256" key="8">
    <source>
        <dbReference type="PIRNR" id="PIRNR000232"/>
    </source>
</evidence>
<evidence type="ECO:0000256" key="2">
    <source>
        <dbReference type="ARBA" id="ARBA00007118"/>
    </source>
</evidence>
<dbReference type="EC" id="1.-.-.-" evidence="8"/>
<dbReference type="InterPro" id="IPR029479">
    <property type="entry name" value="Nitroreductase"/>
</dbReference>
<protein>
    <recommendedName>
        <fullName evidence="8">Putative NAD(P)H nitroreductase</fullName>
        <ecNumber evidence="8">1.-.-.-</ecNumber>
    </recommendedName>
</protein>
<keyword evidence="7 8" id="KW-0520">NAD</keyword>
<dbReference type="EMBL" id="JAUMKJ010000026">
    <property type="protein sequence ID" value="MDO3679421.1"/>
    <property type="molecule type" value="Genomic_DNA"/>
</dbReference>
<evidence type="ECO:0000256" key="6">
    <source>
        <dbReference type="ARBA" id="ARBA00023002"/>
    </source>
</evidence>
<evidence type="ECO:0000313" key="12">
    <source>
        <dbReference type="Proteomes" id="UP001168883"/>
    </source>
</evidence>
<comment type="similarity">
    <text evidence="2 8">Belongs to the nitroreductase family.</text>
</comment>
<evidence type="ECO:0000256" key="4">
    <source>
        <dbReference type="ARBA" id="ARBA00022643"/>
    </source>
</evidence>
<comment type="cofactor">
    <cofactor evidence="1 8">
        <name>FMN</name>
        <dbReference type="ChEBI" id="CHEBI:58210"/>
    </cofactor>
</comment>
<evidence type="ECO:0000259" key="10">
    <source>
        <dbReference type="Pfam" id="PF00881"/>
    </source>
</evidence>
<keyword evidence="5 8" id="KW-0521">NADP</keyword>
<dbReference type="RefSeq" id="WP_025846608.1">
    <property type="nucleotide sequence ID" value="NZ_JARLKN010000026.1"/>
</dbReference>
<accession>A0ABT8VEK9</accession>
<dbReference type="InterPro" id="IPR026021">
    <property type="entry name" value="YdjA-like"/>
</dbReference>
<proteinExistence type="inferred from homology"/>
<evidence type="ECO:0000256" key="9">
    <source>
        <dbReference type="SAM" id="MobiDB-lite"/>
    </source>
</evidence>